<dbReference type="GO" id="GO:1901255">
    <property type="term" value="P:nucleotide-excision repair involved in interstrand cross-link repair"/>
    <property type="evidence" value="ECO:0007669"/>
    <property type="project" value="TreeGrafter"/>
</dbReference>
<organism evidence="4 5">
    <name type="scientific">Bursaphelenchus okinawaensis</name>
    <dbReference type="NCBI Taxonomy" id="465554"/>
    <lineage>
        <taxon>Eukaryota</taxon>
        <taxon>Metazoa</taxon>
        <taxon>Ecdysozoa</taxon>
        <taxon>Nematoda</taxon>
        <taxon>Chromadorea</taxon>
        <taxon>Rhabditida</taxon>
        <taxon>Tylenchina</taxon>
        <taxon>Tylenchomorpha</taxon>
        <taxon>Aphelenchoidea</taxon>
        <taxon>Aphelenchoididae</taxon>
        <taxon>Bursaphelenchus</taxon>
    </lineage>
</organism>
<dbReference type="Proteomes" id="UP000614601">
    <property type="component" value="Unassembled WGS sequence"/>
</dbReference>
<reference evidence="4" key="1">
    <citation type="submission" date="2020-09" db="EMBL/GenBank/DDBJ databases">
        <authorList>
            <person name="Kikuchi T."/>
        </authorList>
    </citation>
    <scope>NUCLEOTIDE SEQUENCE</scope>
    <source>
        <strain evidence="4">SH1</strain>
    </source>
</reference>
<dbReference type="GO" id="GO:0003684">
    <property type="term" value="F:damaged DNA binding"/>
    <property type="evidence" value="ECO:0007669"/>
    <property type="project" value="TreeGrafter"/>
</dbReference>
<gene>
    <name evidence="4" type="ORF">BOKJ2_LOCUS4222</name>
</gene>
<evidence type="ECO:0000256" key="1">
    <source>
        <dbReference type="ARBA" id="ARBA00022763"/>
    </source>
</evidence>
<dbReference type="EMBL" id="CAJFDH010000002">
    <property type="protein sequence ID" value="CAD5212421.1"/>
    <property type="molecule type" value="Genomic_DNA"/>
</dbReference>
<keyword evidence="3" id="KW-0234">DNA repair</keyword>
<dbReference type="PANTHER" id="PTHR10150">
    <property type="entry name" value="DNA REPAIR ENDONUCLEASE XPF"/>
    <property type="match status" value="1"/>
</dbReference>
<dbReference type="GO" id="GO:0000724">
    <property type="term" value="P:double-strand break repair via homologous recombination"/>
    <property type="evidence" value="ECO:0007669"/>
    <property type="project" value="TreeGrafter"/>
</dbReference>
<dbReference type="Proteomes" id="UP000783686">
    <property type="component" value="Unassembled WGS sequence"/>
</dbReference>
<dbReference type="GO" id="GO:0000110">
    <property type="term" value="C:nucleotide-excision repair factor 1 complex"/>
    <property type="evidence" value="ECO:0007669"/>
    <property type="project" value="TreeGrafter"/>
</dbReference>
<evidence type="ECO:0000256" key="3">
    <source>
        <dbReference type="ARBA" id="ARBA00023204"/>
    </source>
</evidence>
<sequence>MADDDPIILDDDSDTVDYSEVNSTVKVENVAKTNWISRLPYEEEVMLDAFMDDVVFITARGLGMERLFLNHLHLYSDPAFSVLVINTEAEDQHFYIEKLNTLNPSAPPRLLTADVLIKDREKIYKGGGVQFVTSRILMVDLLTDKVPLDRIAGILVYNAHQALNTFQETFILRLFREKKPDGFVKCFTDMPTIITSGGMGQLQRLVNRLYVKKLRILPRFEESIKRDFDNAAPNFIEMSIDLPANQRRIRALLVDIIGICIRELKQCTQGLDLEMDIETVSPSAALRITVMELQLRSKTLLLTDRQERLLNDLRILRRTLKTFEDLDPASVHKILYFYKCNQEYIENNSGWLNTPTASKIFMGIDALCSSKTLKGDVLMIPPPKWTALSDVLKEIQEKLKDSNLDSATKEAPVLVFCSSEATCRQLIDVCKFGIQKMAWLQTQVYFHELKRSYRTPEPAEEPLWSTTNLAYYDDQVLEKDKKILMEEVKKVQKAQTRTKRRKTSIKSDVPDPKQPKLVNFGLIRHAEKLKEKRPKKVEIILSSLTSEICFERRHRSIRTT</sequence>
<dbReference type="OrthoDB" id="361020at2759"/>
<evidence type="ECO:0000256" key="2">
    <source>
        <dbReference type="ARBA" id="ARBA00022801"/>
    </source>
</evidence>
<comment type="caution">
    <text evidence="4">The sequence shown here is derived from an EMBL/GenBank/DDBJ whole genome shotgun (WGS) entry which is preliminary data.</text>
</comment>
<evidence type="ECO:0008006" key="6">
    <source>
        <dbReference type="Google" id="ProtNLM"/>
    </source>
</evidence>
<dbReference type="GO" id="GO:0000712">
    <property type="term" value="P:resolution of meiotic recombination intermediates"/>
    <property type="evidence" value="ECO:0007669"/>
    <property type="project" value="TreeGrafter"/>
</dbReference>
<evidence type="ECO:0000313" key="4">
    <source>
        <dbReference type="EMBL" id="CAD5212421.1"/>
    </source>
</evidence>
<dbReference type="AlphaFoldDB" id="A0A811K9J4"/>
<dbReference type="GO" id="GO:0003697">
    <property type="term" value="F:single-stranded DNA binding"/>
    <property type="evidence" value="ECO:0007669"/>
    <property type="project" value="TreeGrafter"/>
</dbReference>
<name>A0A811K9J4_9BILA</name>
<dbReference type="PANTHER" id="PTHR10150:SF0">
    <property type="entry name" value="DNA REPAIR ENDONUCLEASE XPF"/>
    <property type="match status" value="1"/>
</dbReference>
<accession>A0A811K9J4</accession>
<protein>
    <recommendedName>
        <fullName evidence="6">DNA repair endonuclease XPF</fullName>
    </recommendedName>
</protein>
<proteinExistence type="predicted"/>
<keyword evidence="5" id="KW-1185">Reference proteome</keyword>
<dbReference type="GO" id="GO:0000014">
    <property type="term" value="F:single-stranded DNA endodeoxyribonuclease activity"/>
    <property type="evidence" value="ECO:0007669"/>
    <property type="project" value="TreeGrafter"/>
</dbReference>
<dbReference type="EMBL" id="CAJFCW020000002">
    <property type="protein sequence ID" value="CAG9095953.1"/>
    <property type="molecule type" value="Genomic_DNA"/>
</dbReference>
<evidence type="ECO:0000313" key="5">
    <source>
        <dbReference type="Proteomes" id="UP000614601"/>
    </source>
</evidence>
<keyword evidence="1" id="KW-0227">DNA damage</keyword>
<keyword evidence="2" id="KW-0378">Hydrolase</keyword>